<dbReference type="AlphaFoldDB" id="A0A6A7AXP9"/>
<protein>
    <submittedName>
        <fullName evidence="3">Uncharacterized protein</fullName>
    </submittedName>
</protein>
<feature type="region of interest" description="Disordered" evidence="2">
    <location>
        <begin position="620"/>
        <end position="661"/>
    </location>
</feature>
<accession>A0A6A7AXP9</accession>
<dbReference type="Proteomes" id="UP000799423">
    <property type="component" value="Unassembled WGS sequence"/>
</dbReference>
<evidence type="ECO:0000313" key="3">
    <source>
        <dbReference type="EMBL" id="KAF2848051.1"/>
    </source>
</evidence>
<keyword evidence="4" id="KW-1185">Reference proteome</keyword>
<dbReference type="PROSITE" id="PS51257">
    <property type="entry name" value="PROKAR_LIPOPROTEIN"/>
    <property type="match status" value="1"/>
</dbReference>
<feature type="region of interest" description="Disordered" evidence="2">
    <location>
        <begin position="565"/>
        <end position="586"/>
    </location>
</feature>
<keyword evidence="1" id="KW-0175">Coiled coil</keyword>
<proteinExistence type="predicted"/>
<organism evidence="3 4">
    <name type="scientific">Plenodomus tracheiphilus IPT5</name>
    <dbReference type="NCBI Taxonomy" id="1408161"/>
    <lineage>
        <taxon>Eukaryota</taxon>
        <taxon>Fungi</taxon>
        <taxon>Dikarya</taxon>
        <taxon>Ascomycota</taxon>
        <taxon>Pezizomycotina</taxon>
        <taxon>Dothideomycetes</taxon>
        <taxon>Pleosporomycetidae</taxon>
        <taxon>Pleosporales</taxon>
        <taxon>Pleosporineae</taxon>
        <taxon>Leptosphaeriaceae</taxon>
        <taxon>Plenodomus</taxon>
    </lineage>
</organism>
<reference evidence="3" key="1">
    <citation type="submission" date="2020-01" db="EMBL/GenBank/DDBJ databases">
        <authorList>
            <consortium name="DOE Joint Genome Institute"/>
            <person name="Haridas S."/>
            <person name="Albert R."/>
            <person name="Binder M."/>
            <person name="Bloem J."/>
            <person name="Labutti K."/>
            <person name="Salamov A."/>
            <person name="Andreopoulos B."/>
            <person name="Baker S.E."/>
            <person name="Barry K."/>
            <person name="Bills G."/>
            <person name="Bluhm B.H."/>
            <person name="Cannon C."/>
            <person name="Castanera R."/>
            <person name="Culley D.E."/>
            <person name="Daum C."/>
            <person name="Ezra D."/>
            <person name="Gonzalez J.B."/>
            <person name="Henrissat B."/>
            <person name="Kuo A."/>
            <person name="Liang C."/>
            <person name="Lipzen A."/>
            <person name="Lutzoni F."/>
            <person name="Magnuson J."/>
            <person name="Mondo S."/>
            <person name="Nolan M."/>
            <person name="Ohm R."/>
            <person name="Pangilinan J."/>
            <person name="Park H.-J."/>
            <person name="Ramirez L."/>
            <person name="Alfaro M."/>
            <person name="Sun H."/>
            <person name="Tritt A."/>
            <person name="Yoshinaga Y."/>
            <person name="Zwiers L.-H."/>
            <person name="Turgeon B.G."/>
            <person name="Goodwin S.B."/>
            <person name="Spatafora J.W."/>
            <person name="Crous P.W."/>
            <person name="Grigoriev I.V."/>
        </authorList>
    </citation>
    <scope>NUCLEOTIDE SEQUENCE</scope>
    <source>
        <strain evidence="3">IPT5</strain>
    </source>
</reference>
<feature type="region of interest" description="Disordered" evidence="2">
    <location>
        <begin position="306"/>
        <end position="370"/>
    </location>
</feature>
<dbReference type="OrthoDB" id="5410764at2759"/>
<dbReference type="EMBL" id="MU006321">
    <property type="protein sequence ID" value="KAF2848051.1"/>
    <property type="molecule type" value="Genomic_DNA"/>
</dbReference>
<name>A0A6A7AXP9_9PLEO</name>
<feature type="compositionally biased region" description="Polar residues" evidence="2">
    <location>
        <begin position="627"/>
        <end position="643"/>
    </location>
</feature>
<evidence type="ECO:0000313" key="4">
    <source>
        <dbReference type="Proteomes" id="UP000799423"/>
    </source>
</evidence>
<feature type="compositionally biased region" description="Basic and acidic residues" evidence="2">
    <location>
        <begin position="339"/>
        <end position="348"/>
    </location>
</feature>
<gene>
    <name evidence="3" type="ORF">T440DRAFT_520467</name>
</gene>
<evidence type="ECO:0000256" key="2">
    <source>
        <dbReference type="SAM" id="MobiDB-lite"/>
    </source>
</evidence>
<feature type="compositionally biased region" description="Polar residues" evidence="2">
    <location>
        <begin position="307"/>
        <end position="319"/>
    </location>
</feature>
<sequence length="827" mass="93335">MSTGSTKALAEQGVAPLNFIYACSECCASFADVYEGHNESVQGLSDGINPKERLVTKLYLATCCHVFCSRHLEGGGPPFHPAGQRPKAPCPVCTREKGDREVRELYSIRGFNNDEYDPQIPPSWFNAPPIRLDGNGKEMEALRFQYIALIRYCQNTHAARKPIQNALTAAEHNIARLEGLASVEHAKVLSLEQEKQQQLTKNARLEEEVQRLRGLGAEVERYRNLDVSPHDLETFRANKTAIRHYLKLVPFLLEQNEKMRAWLASLGLAMALQPVPNFREMNSDALDSQKLFPETHTGDIGALAERTASSQTAGRSTHTAGREATAPLSPFDQRPLKRQRQDSPHSDKMGIISPTSRDAMPPPPKPISKMQSMRKIIPIVRKKFSQTRSTSPMENVSQSTGTIQMMEHEHWQNASHYRQELRDNFRDGTPYMSGALPIDEHREAVEPHESQLPSRMGIQDRRSVFVLRATSPVEAHTRMNGNQAVQTPTEPSYTYLLDGLSQNEEVKLELKDPRQVNAGVHRDVQLTSEILDIQSEGRPAEVQKKKKKKFWDLAHPFLDQTPQKALSMPQSQMNRHRTGPTEPFDRREYFQTPECPITPAPKRYQHTNHQAESVVSPFFKSSHRQAPLQSTSGLAEPQASSHLSGAFHSQKARMTVGRTDWHEPPSLNGLSFFDSPVNAKNEVIQQPYRHDVAVVYPSSPHVQSCSIDSRGFITRPDVARSPSMDDSAYGSSRRRFNDSRYTKFPTQSAVPLLSFRPSCDRRTTQQYPARPHMAIGRSPVRTRPQWEPLQRAGVRSSRQSFKNIVRGSYAGSTMNLISKRGRRSINR</sequence>
<evidence type="ECO:0000256" key="1">
    <source>
        <dbReference type="SAM" id="Coils"/>
    </source>
</evidence>
<feature type="coiled-coil region" evidence="1">
    <location>
        <begin position="188"/>
        <end position="225"/>
    </location>
</feature>